<feature type="region of interest" description="Disordered" evidence="5">
    <location>
        <begin position="63"/>
        <end position="93"/>
    </location>
</feature>
<dbReference type="EMBL" id="MCFA01000049">
    <property type="protein sequence ID" value="ORY12644.1"/>
    <property type="molecule type" value="Genomic_DNA"/>
</dbReference>
<sequence>MANTTAPAPASGCATCQKTSSETLNLKNCAQCKSIQYCSRDCQKADWKTHKKACALLASGFKPTPTSTSSTSGNTNTNTNTNPPTPKILEKSIPNPFTRLDSKTYLHDRPPTDVYKLLVDAFRLRQEDDYKFTSDVDSDSIYGGRAHSLPGFRRFLGLASSRPGLLPPWWNDDSKRECEAYGMNKDNWSDLRTCVEKHDIIEHYGDSRFPMQLRMLGESVYGTGPMGQDGTGMRKMMMMQEGGGFTGAESVISTSHIDMSGLFASR</sequence>
<dbReference type="SUPFAM" id="SSF144232">
    <property type="entry name" value="HIT/MYND zinc finger-like"/>
    <property type="match status" value="1"/>
</dbReference>
<dbReference type="STRING" id="1231657.A0A1Y1ZR15"/>
<dbReference type="Pfam" id="PF01753">
    <property type="entry name" value="zf-MYND"/>
    <property type="match status" value="1"/>
</dbReference>
<name>A0A1Y1ZR15_9PLEO</name>
<proteinExistence type="predicted"/>
<evidence type="ECO:0000256" key="3">
    <source>
        <dbReference type="ARBA" id="ARBA00022833"/>
    </source>
</evidence>
<dbReference type="OrthoDB" id="432970at2759"/>
<reference evidence="7 8" key="1">
    <citation type="submission" date="2016-07" db="EMBL/GenBank/DDBJ databases">
        <title>Pervasive Adenine N6-methylation of Active Genes in Fungi.</title>
        <authorList>
            <consortium name="DOE Joint Genome Institute"/>
            <person name="Mondo S.J."/>
            <person name="Dannebaum R.O."/>
            <person name="Kuo R.C."/>
            <person name="Labutti K."/>
            <person name="Haridas S."/>
            <person name="Kuo A."/>
            <person name="Salamov A."/>
            <person name="Ahrendt S.R."/>
            <person name="Lipzen A."/>
            <person name="Sullivan W."/>
            <person name="Andreopoulos W.B."/>
            <person name="Clum A."/>
            <person name="Lindquist E."/>
            <person name="Daum C."/>
            <person name="Ramamoorthy G.K."/>
            <person name="Gryganskyi A."/>
            <person name="Culley D."/>
            <person name="Magnuson J.K."/>
            <person name="James T.Y."/>
            <person name="O'Malley M.A."/>
            <person name="Stajich J.E."/>
            <person name="Spatafora J.W."/>
            <person name="Visel A."/>
            <person name="Grigoriev I.V."/>
        </authorList>
    </citation>
    <scope>NUCLEOTIDE SEQUENCE [LARGE SCALE GENOMIC DNA]</scope>
    <source>
        <strain evidence="7 8">CBS 115471</strain>
    </source>
</reference>
<keyword evidence="3" id="KW-0862">Zinc</keyword>
<keyword evidence="1" id="KW-0479">Metal-binding</keyword>
<evidence type="ECO:0000256" key="5">
    <source>
        <dbReference type="SAM" id="MobiDB-lite"/>
    </source>
</evidence>
<evidence type="ECO:0000256" key="1">
    <source>
        <dbReference type="ARBA" id="ARBA00022723"/>
    </source>
</evidence>
<evidence type="ECO:0000259" key="6">
    <source>
        <dbReference type="PROSITE" id="PS50865"/>
    </source>
</evidence>
<dbReference type="Gene3D" id="6.10.140.2220">
    <property type="match status" value="1"/>
</dbReference>
<dbReference type="PROSITE" id="PS01360">
    <property type="entry name" value="ZF_MYND_1"/>
    <property type="match status" value="1"/>
</dbReference>
<dbReference type="InterPro" id="IPR002893">
    <property type="entry name" value="Znf_MYND"/>
</dbReference>
<accession>A0A1Y1ZR15</accession>
<evidence type="ECO:0000313" key="8">
    <source>
        <dbReference type="Proteomes" id="UP000193144"/>
    </source>
</evidence>
<keyword evidence="2 4" id="KW-0863">Zinc-finger</keyword>
<feature type="compositionally biased region" description="Low complexity" evidence="5">
    <location>
        <begin position="63"/>
        <end position="82"/>
    </location>
</feature>
<evidence type="ECO:0000313" key="7">
    <source>
        <dbReference type="EMBL" id="ORY12644.1"/>
    </source>
</evidence>
<feature type="domain" description="MYND-type" evidence="6">
    <location>
        <begin position="13"/>
        <end position="54"/>
    </location>
</feature>
<evidence type="ECO:0000256" key="4">
    <source>
        <dbReference type="PROSITE-ProRule" id="PRU00134"/>
    </source>
</evidence>
<keyword evidence="8" id="KW-1185">Reference proteome</keyword>
<dbReference type="Proteomes" id="UP000193144">
    <property type="component" value="Unassembled WGS sequence"/>
</dbReference>
<evidence type="ECO:0000256" key="2">
    <source>
        <dbReference type="ARBA" id="ARBA00022771"/>
    </source>
</evidence>
<organism evidence="7 8">
    <name type="scientific">Clohesyomyces aquaticus</name>
    <dbReference type="NCBI Taxonomy" id="1231657"/>
    <lineage>
        <taxon>Eukaryota</taxon>
        <taxon>Fungi</taxon>
        <taxon>Dikarya</taxon>
        <taxon>Ascomycota</taxon>
        <taxon>Pezizomycotina</taxon>
        <taxon>Dothideomycetes</taxon>
        <taxon>Pleosporomycetidae</taxon>
        <taxon>Pleosporales</taxon>
        <taxon>Lindgomycetaceae</taxon>
        <taxon>Clohesyomyces</taxon>
    </lineage>
</organism>
<gene>
    <name evidence="7" type="ORF">BCR34DRAFT_563449</name>
</gene>
<comment type="caution">
    <text evidence="7">The sequence shown here is derived from an EMBL/GenBank/DDBJ whole genome shotgun (WGS) entry which is preliminary data.</text>
</comment>
<dbReference type="PROSITE" id="PS50865">
    <property type="entry name" value="ZF_MYND_2"/>
    <property type="match status" value="1"/>
</dbReference>
<dbReference type="GO" id="GO:0008270">
    <property type="term" value="F:zinc ion binding"/>
    <property type="evidence" value="ECO:0007669"/>
    <property type="project" value="UniProtKB-KW"/>
</dbReference>
<dbReference type="AlphaFoldDB" id="A0A1Y1ZR15"/>
<protein>
    <submittedName>
        <fullName evidence="7">Putative MYND domain protein</fullName>
    </submittedName>
</protein>